<dbReference type="PANTHER" id="PTHR10106:SF24">
    <property type="entry name" value="NO EXTENDED MEMORY, ISOFORM A"/>
    <property type="match status" value="1"/>
</dbReference>
<dbReference type="GO" id="GO:0046872">
    <property type="term" value="F:metal ion binding"/>
    <property type="evidence" value="ECO:0007669"/>
    <property type="project" value="UniProtKB-KW"/>
</dbReference>
<evidence type="ECO:0000256" key="3">
    <source>
        <dbReference type="ARBA" id="ARBA00022448"/>
    </source>
</evidence>
<dbReference type="Pfam" id="PF03188">
    <property type="entry name" value="Cytochrom_B561"/>
    <property type="match status" value="1"/>
</dbReference>
<dbReference type="InParanoid" id="A0A0N8P0C5"/>
<proteinExistence type="predicted"/>
<comment type="subcellular location">
    <subcellularLocation>
        <location evidence="2">Membrane</location>
        <topology evidence="2">Multi-pass membrane protein</topology>
    </subcellularLocation>
</comment>
<dbReference type="GO" id="GO:0007626">
    <property type="term" value="P:locomotory behavior"/>
    <property type="evidence" value="ECO:0007669"/>
    <property type="project" value="EnsemblMetazoa"/>
</dbReference>
<dbReference type="GO" id="GO:0016020">
    <property type="term" value="C:membrane"/>
    <property type="evidence" value="ECO:0007669"/>
    <property type="project" value="UniProtKB-SubCell"/>
</dbReference>
<evidence type="ECO:0000256" key="9">
    <source>
        <dbReference type="ARBA" id="ARBA00023004"/>
    </source>
</evidence>
<dbReference type="GO" id="GO:0016491">
    <property type="term" value="F:oxidoreductase activity"/>
    <property type="evidence" value="ECO:0007669"/>
    <property type="project" value="InterPro"/>
</dbReference>
<dbReference type="InterPro" id="IPR043205">
    <property type="entry name" value="CYB561/CYBRD1-like"/>
</dbReference>
<evidence type="ECO:0000256" key="4">
    <source>
        <dbReference type="ARBA" id="ARBA00022617"/>
    </source>
</evidence>
<evidence type="ECO:0000256" key="6">
    <source>
        <dbReference type="ARBA" id="ARBA00022723"/>
    </source>
</evidence>
<keyword evidence="5 11" id="KW-0812">Transmembrane</keyword>
<dbReference type="GeneID" id="6494327"/>
<feature type="transmembrane region" description="Helical" evidence="11">
    <location>
        <begin position="255"/>
        <end position="277"/>
    </location>
</feature>
<dbReference type="GO" id="GO:0046928">
    <property type="term" value="P:regulation of neurotransmitter secretion"/>
    <property type="evidence" value="ECO:0007669"/>
    <property type="project" value="EnsemblMetazoa"/>
</dbReference>
<accession>A0A0N8P0C5</accession>
<evidence type="ECO:0000256" key="10">
    <source>
        <dbReference type="ARBA" id="ARBA00023136"/>
    </source>
</evidence>
<feature type="transmembrane region" description="Helical" evidence="11">
    <location>
        <begin position="62"/>
        <end position="86"/>
    </location>
</feature>
<feature type="domain" description="Cytochrome b561" evidence="12">
    <location>
        <begin position="68"/>
        <end position="278"/>
    </location>
</feature>
<organism evidence="13 14">
    <name type="scientific">Drosophila ananassae</name>
    <name type="common">Fruit fly</name>
    <dbReference type="NCBI Taxonomy" id="7217"/>
    <lineage>
        <taxon>Eukaryota</taxon>
        <taxon>Metazoa</taxon>
        <taxon>Ecdysozoa</taxon>
        <taxon>Arthropoda</taxon>
        <taxon>Hexapoda</taxon>
        <taxon>Insecta</taxon>
        <taxon>Pterygota</taxon>
        <taxon>Neoptera</taxon>
        <taxon>Endopterygota</taxon>
        <taxon>Diptera</taxon>
        <taxon>Brachycera</taxon>
        <taxon>Muscomorpha</taxon>
        <taxon>Ephydroidea</taxon>
        <taxon>Drosophilidae</taxon>
        <taxon>Drosophila</taxon>
        <taxon>Sophophora</taxon>
    </lineage>
</organism>
<comment type="cofactor">
    <cofactor evidence="1">
        <name>heme b</name>
        <dbReference type="ChEBI" id="CHEBI:60344"/>
    </cofactor>
</comment>
<evidence type="ECO:0000256" key="5">
    <source>
        <dbReference type="ARBA" id="ARBA00022692"/>
    </source>
</evidence>
<evidence type="ECO:0000256" key="8">
    <source>
        <dbReference type="ARBA" id="ARBA00022989"/>
    </source>
</evidence>
<evidence type="ECO:0000256" key="2">
    <source>
        <dbReference type="ARBA" id="ARBA00004141"/>
    </source>
</evidence>
<feature type="transmembrane region" description="Helical" evidence="11">
    <location>
        <begin position="212"/>
        <end position="235"/>
    </location>
</feature>
<evidence type="ECO:0000256" key="7">
    <source>
        <dbReference type="ARBA" id="ARBA00022982"/>
    </source>
</evidence>
<dbReference type="FunFam" id="1.20.120.1770:FF:000001">
    <property type="entry name" value="Cytochrome b reductase 1"/>
    <property type="match status" value="1"/>
</dbReference>
<name>A0A0N8P0C5_DROAN</name>
<evidence type="ECO:0000256" key="11">
    <source>
        <dbReference type="SAM" id="Phobius"/>
    </source>
</evidence>
<dbReference type="AlphaFoldDB" id="A0A0N8P0C5"/>
<keyword evidence="9" id="KW-0408">Iron</keyword>
<sequence length="294" mass="33383">MDLLHVDSTLAAQNTHRKEPNLKQKVKDKLDEVLVLLRTKLNSKRYEEDPDNAWNCCSWCEYLLIVILSTILLVGVLVLTLFWVMFYRDGFAWSESPKQQFNLHPILMIAGFVTLSGFSILIYRLCRCVKHIYVKLIHMFFHAVAIPCIALGFLAVFDSHDALQKVNFYSLHSWLGLVTMGMFVLQFVIGFFSFLVMLCCENKTYSCRSAMVPIHASLGLANFWLAIATSVTGLIEKERETVKETSVSSENKLVEHYITSAIGITLIFIGIIVTFAVRRSNAPASAKVYVTERI</sequence>
<evidence type="ECO:0000313" key="13">
    <source>
        <dbReference type="EMBL" id="KPU76740.1"/>
    </source>
</evidence>
<dbReference type="PROSITE" id="PS50939">
    <property type="entry name" value="CYTOCHROME_B561"/>
    <property type="match status" value="1"/>
</dbReference>
<protein>
    <submittedName>
        <fullName evidence="13">Uncharacterized protein, isoform D</fullName>
    </submittedName>
</protein>
<feature type="transmembrane region" description="Helical" evidence="11">
    <location>
        <begin position="137"/>
        <end position="157"/>
    </location>
</feature>
<keyword evidence="3" id="KW-0813">Transport</keyword>
<evidence type="ECO:0000256" key="1">
    <source>
        <dbReference type="ARBA" id="ARBA00001970"/>
    </source>
</evidence>
<keyword evidence="6" id="KW-0479">Metal-binding</keyword>
<feature type="transmembrane region" description="Helical" evidence="11">
    <location>
        <begin position="177"/>
        <end position="200"/>
    </location>
</feature>
<dbReference type="STRING" id="7217.A0A0N8P0C5"/>
<reference evidence="13 14" key="1">
    <citation type="journal article" date="2007" name="Nature">
        <title>Evolution of genes and genomes on the Drosophila phylogeny.</title>
        <authorList>
            <consortium name="Drosophila 12 Genomes Consortium"/>
            <person name="Clark A.G."/>
            <person name="Eisen M.B."/>
            <person name="Smith D.R."/>
            <person name="Bergman C.M."/>
            <person name="Oliver B."/>
            <person name="Markow T.A."/>
            <person name="Kaufman T.C."/>
            <person name="Kellis M."/>
            <person name="Gelbart W."/>
            <person name="Iyer V.N."/>
            <person name="Pollard D.A."/>
            <person name="Sackton T.B."/>
            <person name="Larracuente A.M."/>
            <person name="Singh N.D."/>
            <person name="Abad J.P."/>
            <person name="Abt D.N."/>
            <person name="Adryan B."/>
            <person name="Aguade M."/>
            <person name="Akashi H."/>
            <person name="Anderson W.W."/>
            <person name="Aquadro C.F."/>
            <person name="Ardell D.H."/>
            <person name="Arguello R."/>
            <person name="Artieri C.G."/>
            <person name="Barbash D.A."/>
            <person name="Barker D."/>
            <person name="Barsanti P."/>
            <person name="Batterham P."/>
            <person name="Batzoglou S."/>
            <person name="Begun D."/>
            <person name="Bhutkar A."/>
            <person name="Blanco E."/>
            <person name="Bosak S.A."/>
            <person name="Bradley R.K."/>
            <person name="Brand A.D."/>
            <person name="Brent M.R."/>
            <person name="Brooks A.N."/>
            <person name="Brown R.H."/>
            <person name="Butlin R.K."/>
            <person name="Caggese C."/>
            <person name="Calvi B.R."/>
            <person name="Bernardo de Carvalho A."/>
            <person name="Caspi A."/>
            <person name="Castrezana S."/>
            <person name="Celniker S.E."/>
            <person name="Chang J.L."/>
            <person name="Chapple C."/>
            <person name="Chatterji S."/>
            <person name="Chinwalla A."/>
            <person name="Civetta A."/>
            <person name="Clifton S.W."/>
            <person name="Comeron J.M."/>
            <person name="Costello J.C."/>
            <person name="Coyne J.A."/>
            <person name="Daub J."/>
            <person name="David R.G."/>
            <person name="Delcher A.L."/>
            <person name="Delehaunty K."/>
            <person name="Do C.B."/>
            <person name="Ebling H."/>
            <person name="Edwards K."/>
            <person name="Eickbush T."/>
            <person name="Evans J.D."/>
            <person name="Filipski A."/>
            <person name="Findeiss S."/>
            <person name="Freyhult E."/>
            <person name="Fulton L."/>
            <person name="Fulton R."/>
            <person name="Garcia A.C."/>
            <person name="Gardiner A."/>
            <person name="Garfield D.A."/>
            <person name="Garvin B.E."/>
            <person name="Gibson G."/>
            <person name="Gilbert D."/>
            <person name="Gnerre S."/>
            <person name="Godfrey J."/>
            <person name="Good R."/>
            <person name="Gotea V."/>
            <person name="Gravely B."/>
            <person name="Greenberg A.J."/>
            <person name="Griffiths-Jones S."/>
            <person name="Gross S."/>
            <person name="Guigo R."/>
            <person name="Gustafson E.A."/>
            <person name="Haerty W."/>
            <person name="Hahn M.W."/>
            <person name="Halligan D.L."/>
            <person name="Halpern A.L."/>
            <person name="Halter G.M."/>
            <person name="Han M.V."/>
            <person name="Heger A."/>
            <person name="Hillier L."/>
            <person name="Hinrichs A.S."/>
            <person name="Holmes I."/>
            <person name="Hoskins R.A."/>
            <person name="Hubisz M.J."/>
            <person name="Hultmark D."/>
            <person name="Huntley M.A."/>
            <person name="Jaffe D.B."/>
            <person name="Jagadeeshan S."/>
            <person name="Jeck W.R."/>
            <person name="Johnson J."/>
            <person name="Jones C.D."/>
            <person name="Jordan W.C."/>
            <person name="Karpen G.H."/>
            <person name="Kataoka E."/>
            <person name="Keightley P.D."/>
            <person name="Kheradpour P."/>
            <person name="Kirkness E.F."/>
            <person name="Koerich L.B."/>
            <person name="Kristiansen K."/>
            <person name="Kudrna D."/>
            <person name="Kulathinal R.J."/>
            <person name="Kumar S."/>
            <person name="Kwok R."/>
            <person name="Lander E."/>
            <person name="Langley C.H."/>
            <person name="Lapoint R."/>
            <person name="Lazzaro B.P."/>
            <person name="Lee S.J."/>
            <person name="Levesque L."/>
            <person name="Li R."/>
            <person name="Lin C.F."/>
            <person name="Lin M.F."/>
            <person name="Lindblad-Toh K."/>
            <person name="Llopart A."/>
            <person name="Long M."/>
            <person name="Low L."/>
            <person name="Lozovsky E."/>
            <person name="Lu J."/>
            <person name="Luo M."/>
            <person name="Machado C.A."/>
            <person name="Makalowski W."/>
            <person name="Marzo M."/>
            <person name="Matsuda M."/>
            <person name="Matzkin L."/>
            <person name="McAllister B."/>
            <person name="McBride C.S."/>
            <person name="McKernan B."/>
            <person name="McKernan K."/>
            <person name="Mendez-Lago M."/>
            <person name="Minx P."/>
            <person name="Mollenhauer M.U."/>
            <person name="Montooth K."/>
            <person name="Mount S.M."/>
            <person name="Mu X."/>
            <person name="Myers E."/>
            <person name="Negre B."/>
            <person name="Newfeld S."/>
            <person name="Nielsen R."/>
            <person name="Noor M.A."/>
            <person name="O'Grady P."/>
            <person name="Pachter L."/>
            <person name="Papaceit M."/>
            <person name="Parisi M.J."/>
            <person name="Parisi M."/>
            <person name="Parts L."/>
            <person name="Pedersen J.S."/>
            <person name="Pesole G."/>
            <person name="Phillippy A.M."/>
            <person name="Ponting C.P."/>
            <person name="Pop M."/>
            <person name="Porcelli D."/>
            <person name="Powell J.R."/>
            <person name="Prohaska S."/>
            <person name="Pruitt K."/>
            <person name="Puig M."/>
            <person name="Quesneville H."/>
            <person name="Ram K.R."/>
            <person name="Rand D."/>
            <person name="Rasmussen M.D."/>
            <person name="Reed L.K."/>
            <person name="Reenan R."/>
            <person name="Reily A."/>
            <person name="Remington K.A."/>
            <person name="Rieger T.T."/>
            <person name="Ritchie M.G."/>
            <person name="Robin C."/>
            <person name="Rogers Y.H."/>
            <person name="Rohde C."/>
            <person name="Rozas J."/>
            <person name="Rubenfield M.J."/>
            <person name="Ruiz A."/>
            <person name="Russo S."/>
            <person name="Salzberg S.L."/>
            <person name="Sanchez-Gracia A."/>
            <person name="Saranga D.J."/>
            <person name="Sato H."/>
            <person name="Schaeffer S.W."/>
            <person name="Schatz M.C."/>
            <person name="Schlenke T."/>
            <person name="Schwartz R."/>
            <person name="Segarra C."/>
            <person name="Singh R.S."/>
            <person name="Sirot L."/>
            <person name="Sirota M."/>
            <person name="Sisneros N.B."/>
            <person name="Smith C.D."/>
            <person name="Smith T.F."/>
            <person name="Spieth J."/>
            <person name="Stage D.E."/>
            <person name="Stark A."/>
            <person name="Stephan W."/>
            <person name="Strausberg R.L."/>
            <person name="Strempel S."/>
            <person name="Sturgill D."/>
            <person name="Sutton G."/>
            <person name="Sutton G.G."/>
            <person name="Tao W."/>
            <person name="Teichmann S."/>
            <person name="Tobari Y.N."/>
            <person name="Tomimura Y."/>
            <person name="Tsolas J.M."/>
            <person name="Valente V.L."/>
            <person name="Venter E."/>
            <person name="Venter J.C."/>
            <person name="Vicario S."/>
            <person name="Vieira F.G."/>
            <person name="Vilella A.J."/>
            <person name="Villasante A."/>
            <person name="Walenz B."/>
            <person name="Wang J."/>
            <person name="Wasserman M."/>
            <person name="Watts T."/>
            <person name="Wilson D."/>
            <person name="Wilson R.K."/>
            <person name="Wing R.A."/>
            <person name="Wolfner M.F."/>
            <person name="Wong A."/>
            <person name="Wong G.K."/>
            <person name="Wu C.I."/>
            <person name="Wu G."/>
            <person name="Yamamoto D."/>
            <person name="Yang H.P."/>
            <person name="Yang S.P."/>
            <person name="Yorke J.A."/>
            <person name="Yoshida K."/>
            <person name="Zdobnov E."/>
            <person name="Zhang P."/>
            <person name="Zhang Y."/>
            <person name="Zimin A.V."/>
            <person name="Baldwin J."/>
            <person name="Abdouelleil A."/>
            <person name="Abdulkadir J."/>
            <person name="Abebe A."/>
            <person name="Abera B."/>
            <person name="Abreu J."/>
            <person name="Acer S.C."/>
            <person name="Aftuck L."/>
            <person name="Alexander A."/>
            <person name="An P."/>
            <person name="Anderson E."/>
            <person name="Anderson S."/>
            <person name="Arachi H."/>
            <person name="Azer M."/>
            <person name="Bachantsang P."/>
            <person name="Barry A."/>
            <person name="Bayul T."/>
            <person name="Berlin A."/>
            <person name="Bessette D."/>
            <person name="Bloom T."/>
            <person name="Blye J."/>
            <person name="Boguslavskiy L."/>
            <person name="Bonnet C."/>
            <person name="Boukhgalter B."/>
            <person name="Bourzgui I."/>
            <person name="Brown A."/>
            <person name="Cahill P."/>
            <person name="Channer S."/>
            <person name="Cheshatsang Y."/>
            <person name="Chuda L."/>
            <person name="Citroen M."/>
            <person name="Collymore A."/>
            <person name="Cooke P."/>
            <person name="Costello M."/>
            <person name="D'Aco K."/>
            <person name="Daza R."/>
            <person name="De Haan G."/>
            <person name="DeGray S."/>
            <person name="DeMaso C."/>
            <person name="Dhargay N."/>
            <person name="Dooley K."/>
            <person name="Dooley E."/>
            <person name="Doricent M."/>
            <person name="Dorje P."/>
            <person name="Dorjee K."/>
            <person name="Dupes A."/>
            <person name="Elong R."/>
            <person name="Falk J."/>
            <person name="Farina A."/>
            <person name="Faro S."/>
            <person name="Ferguson D."/>
            <person name="Fisher S."/>
            <person name="Foley C.D."/>
            <person name="Franke A."/>
            <person name="Friedrich D."/>
            <person name="Gadbois L."/>
            <person name="Gearin G."/>
            <person name="Gearin C.R."/>
            <person name="Giannoukos G."/>
            <person name="Goode T."/>
            <person name="Graham J."/>
            <person name="Grandbois E."/>
            <person name="Grewal S."/>
            <person name="Gyaltsen K."/>
            <person name="Hafez N."/>
            <person name="Hagos B."/>
            <person name="Hall J."/>
            <person name="Henson C."/>
            <person name="Hollinger A."/>
            <person name="Honan T."/>
            <person name="Huard M.D."/>
            <person name="Hughes L."/>
            <person name="Hurhula B."/>
            <person name="Husby M.E."/>
            <person name="Kamat A."/>
            <person name="Kanga B."/>
            <person name="Kashin S."/>
            <person name="Khazanovich D."/>
            <person name="Kisner P."/>
            <person name="Lance K."/>
            <person name="Lara M."/>
            <person name="Lee W."/>
            <person name="Lennon N."/>
            <person name="Letendre F."/>
            <person name="LeVine R."/>
            <person name="Lipovsky A."/>
            <person name="Liu X."/>
            <person name="Liu J."/>
            <person name="Liu S."/>
            <person name="Lokyitsang T."/>
            <person name="Lokyitsang Y."/>
            <person name="Lubonja R."/>
            <person name="Lui A."/>
            <person name="MacDonald P."/>
            <person name="Magnisalis V."/>
            <person name="Maru K."/>
            <person name="Matthews C."/>
            <person name="McCusker W."/>
            <person name="McDonough S."/>
            <person name="Mehta T."/>
            <person name="Meldrim J."/>
            <person name="Meneus L."/>
            <person name="Mihai O."/>
            <person name="Mihalev A."/>
            <person name="Mihova T."/>
            <person name="Mittelman R."/>
            <person name="Mlenga V."/>
            <person name="Montmayeur A."/>
            <person name="Mulrain L."/>
            <person name="Navidi A."/>
            <person name="Naylor J."/>
            <person name="Negash T."/>
            <person name="Nguyen T."/>
            <person name="Nguyen N."/>
            <person name="Nicol R."/>
            <person name="Norbu C."/>
            <person name="Norbu N."/>
            <person name="Novod N."/>
            <person name="O'Neill B."/>
            <person name="Osman S."/>
            <person name="Markiewicz E."/>
            <person name="Oyono O.L."/>
            <person name="Patti C."/>
            <person name="Phunkhang P."/>
            <person name="Pierre F."/>
            <person name="Priest M."/>
            <person name="Raghuraman S."/>
            <person name="Rege F."/>
            <person name="Reyes R."/>
            <person name="Rise C."/>
            <person name="Rogov P."/>
            <person name="Ross K."/>
            <person name="Ryan E."/>
            <person name="Settipalli S."/>
            <person name="Shea T."/>
            <person name="Sherpa N."/>
            <person name="Shi L."/>
            <person name="Shih D."/>
            <person name="Sparrow T."/>
            <person name="Spaulding J."/>
            <person name="Stalker J."/>
            <person name="Stange-Thomann N."/>
            <person name="Stavropoulos S."/>
            <person name="Stone C."/>
            <person name="Strader C."/>
            <person name="Tesfaye S."/>
            <person name="Thomson T."/>
            <person name="Thoulutsang Y."/>
            <person name="Thoulutsang D."/>
            <person name="Topham K."/>
            <person name="Topping I."/>
            <person name="Tsamla T."/>
            <person name="Vassiliev H."/>
            <person name="Vo A."/>
            <person name="Wangchuk T."/>
            <person name="Wangdi T."/>
            <person name="Weiand M."/>
            <person name="Wilkinson J."/>
            <person name="Wilson A."/>
            <person name="Yadav S."/>
            <person name="Young G."/>
            <person name="Yu Q."/>
            <person name="Zembek L."/>
            <person name="Zhong D."/>
            <person name="Zimmer A."/>
            <person name="Zwirko Z."/>
            <person name="Jaffe D.B."/>
            <person name="Alvarez P."/>
            <person name="Brockman W."/>
            <person name="Butler J."/>
            <person name="Chin C."/>
            <person name="Gnerre S."/>
            <person name="Grabherr M."/>
            <person name="Kleber M."/>
            <person name="Mauceli E."/>
            <person name="MacCallum I."/>
        </authorList>
    </citation>
    <scope>NUCLEOTIDE SEQUENCE [LARGE SCALE GENOMIC DNA]</scope>
    <source>
        <strain evidence="14">Tucson 14024-0371.13</strain>
    </source>
</reference>
<dbReference type="Proteomes" id="UP000007801">
    <property type="component" value="Unassembled WGS sequence"/>
</dbReference>
<keyword evidence="7" id="KW-0249">Electron transport</keyword>
<dbReference type="CTD" id="36395"/>
<evidence type="ECO:0000259" key="12">
    <source>
        <dbReference type="PROSITE" id="PS50939"/>
    </source>
</evidence>
<dbReference type="GO" id="GO:0007613">
    <property type="term" value="P:memory"/>
    <property type="evidence" value="ECO:0007669"/>
    <property type="project" value="EnsemblMetazoa"/>
</dbReference>
<dbReference type="OrthoDB" id="907479at2759"/>
<dbReference type="EMBL" id="CH902619">
    <property type="protein sequence ID" value="KPU76740.1"/>
    <property type="molecule type" value="Genomic_DNA"/>
</dbReference>
<dbReference type="PANTHER" id="PTHR10106">
    <property type="entry name" value="CYTOCHROME B561-RELATED"/>
    <property type="match status" value="1"/>
</dbReference>
<keyword evidence="14" id="KW-1185">Reference proteome</keyword>
<keyword evidence="10 11" id="KW-0472">Membrane</keyword>
<dbReference type="InterPro" id="IPR006593">
    <property type="entry name" value="Cyt_b561/ferric_Rdtase_TM"/>
</dbReference>
<dbReference type="Gene3D" id="1.20.120.1770">
    <property type="match status" value="1"/>
</dbReference>
<keyword evidence="4" id="KW-0349">Heme</keyword>
<dbReference type="SMART" id="SM00665">
    <property type="entry name" value="B561"/>
    <property type="match status" value="1"/>
</dbReference>
<gene>
    <name evidence="13" type="primary">Dana\GF11463</name>
    <name evidence="13" type="synonym">dana_GLEANR_11519</name>
    <name evidence="13" type="ORF">GF11463</name>
</gene>
<dbReference type="GO" id="GO:0048167">
    <property type="term" value="P:regulation of synaptic plasticity"/>
    <property type="evidence" value="ECO:0007669"/>
    <property type="project" value="EnsemblMetazoa"/>
</dbReference>
<keyword evidence="8 11" id="KW-1133">Transmembrane helix</keyword>
<feature type="transmembrane region" description="Helical" evidence="11">
    <location>
        <begin position="106"/>
        <end position="125"/>
    </location>
</feature>
<evidence type="ECO:0000313" key="14">
    <source>
        <dbReference type="Proteomes" id="UP000007801"/>
    </source>
</evidence>